<comment type="caution">
    <text evidence="4">The sequence shown here is derived from an EMBL/GenBank/DDBJ whole genome shotgun (WGS) entry which is preliminary data.</text>
</comment>
<reference evidence="4" key="1">
    <citation type="submission" date="2023-05" db="EMBL/GenBank/DDBJ databases">
        <title>[olsenella] sp. nov., isolated from a pig farm feces dump.</title>
        <authorList>
            <person name="Chang Y.-H."/>
        </authorList>
    </citation>
    <scope>NUCLEOTIDE SEQUENCE</scope>
    <source>
        <strain evidence="4">YH-ols2217</strain>
    </source>
</reference>
<dbReference type="PANTHER" id="PTHR43479">
    <property type="entry name" value="ACREF/ENVCD OPERON REPRESSOR-RELATED"/>
    <property type="match status" value="1"/>
</dbReference>
<proteinExistence type="predicted"/>
<evidence type="ECO:0000313" key="4">
    <source>
        <dbReference type="EMBL" id="MDJ1130254.1"/>
    </source>
</evidence>
<dbReference type="RefSeq" id="WP_283713506.1">
    <property type="nucleotide sequence ID" value="NZ_JASJEW010000004.1"/>
</dbReference>
<feature type="domain" description="HTH tetR-type" evidence="3">
    <location>
        <begin position="14"/>
        <end position="75"/>
    </location>
</feature>
<keyword evidence="5" id="KW-1185">Reference proteome</keyword>
<gene>
    <name evidence="4" type="ORF">QJ043_09215</name>
</gene>
<evidence type="ECO:0000256" key="2">
    <source>
        <dbReference type="PROSITE-ProRule" id="PRU00335"/>
    </source>
</evidence>
<dbReference type="InterPro" id="IPR050624">
    <property type="entry name" value="HTH-type_Tx_Regulator"/>
</dbReference>
<dbReference type="EMBL" id="JASJEX010000005">
    <property type="protein sequence ID" value="MDJ1130254.1"/>
    <property type="molecule type" value="Genomic_DNA"/>
</dbReference>
<evidence type="ECO:0000313" key="5">
    <source>
        <dbReference type="Proteomes" id="UP001431693"/>
    </source>
</evidence>
<dbReference type="Pfam" id="PF14278">
    <property type="entry name" value="TetR_C_8"/>
    <property type="match status" value="1"/>
</dbReference>
<dbReference type="PROSITE" id="PS50977">
    <property type="entry name" value="HTH_TETR_2"/>
    <property type="match status" value="1"/>
</dbReference>
<dbReference type="Proteomes" id="UP001431693">
    <property type="component" value="Unassembled WGS sequence"/>
</dbReference>
<evidence type="ECO:0000256" key="1">
    <source>
        <dbReference type="ARBA" id="ARBA00023125"/>
    </source>
</evidence>
<accession>A0ABT6ZN74</accession>
<dbReference type="PANTHER" id="PTHR43479:SF11">
    <property type="entry name" value="ACREF_ENVCD OPERON REPRESSOR-RELATED"/>
    <property type="match status" value="1"/>
</dbReference>
<dbReference type="SUPFAM" id="SSF46689">
    <property type="entry name" value="Homeodomain-like"/>
    <property type="match status" value="1"/>
</dbReference>
<dbReference type="InterPro" id="IPR009057">
    <property type="entry name" value="Homeodomain-like_sf"/>
</dbReference>
<keyword evidence="1 2" id="KW-0238">DNA-binding</keyword>
<evidence type="ECO:0000259" key="3">
    <source>
        <dbReference type="PROSITE" id="PS50977"/>
    </source>
</evidence>
<organism evidence="4 5">
    <name type="scientific">Kribbibacterium absianum</name>
    <dbReference type="NCBI Taxonomy" id="3044210"/>
    <lineage>
        <taxon>Bacteria</taxon>
        <taxon>Bacillati</taxon>
        <taxon>Actinomycetota</taxon>
        <taxon>Coriobacteriia</taxon>
        <taxon>Coriobacteriales</taxon>
        <taxon>Kribbibacteriaceae</taxon>
        <taxon>Kribbibacterium</taxon>
    </lineage>
</organism>
<dbReference type="Pfam" id="PF00440">
    <property type="entry name" value="TetR_N"/>
    <property type="match status" value="1"/>
</dbReference>
<dbReference type="InterPro" id="IPR039532">
    <property type="entry name" value="TetR_C_Firmicutes"/>
</dbReference>
<sequence length="226" mass="24419">MDPCTVARTDPRSRRSRIAMRQALADEIVATGDLTSVTVTAVTERAGLTRRTFYSHFKDIGALVTAIEDETVAEVVQLVENLASSNLDEVFGAIDATEPAPGAVQILQYFQDRASYLVPLLGAGGDPAFMPRIRDAVHGVMASRALHGLDHRALGAFFDYYITFAVGAECAVLSRWLTGGMQESVEAMAKIMTLLMFVRPGDLYGNVHATDILGYGCALMNDLETA</sequence>
<feature type="DNA-binding region" description="H-T-H motif" evidence="2">
    <location>
        <begin position="38"/>
        <end position="57"/>
    </location>
</feature>
<dbReference type="Gene3D" id="1.10.357.10">
    <property type="entry name" value="Tetracycline Repressor, domain 2"/>
    <property type="match status" value="1"/>
</dbReference>
<name>A0ABT6ZN74_9ACTN</name>
<dbReference type="InterPro" id="IPR001647">
    <property type="entry name" value="HTH_TetR"/>
</dbReference>
<protein>
    <submittedName>
        <fullName evidence="4">TetR-like C-terminal domain-containing protein</fullName>
    </submittedName>
</protein>